<dbReference type="EMBL" id="REGN01000441">
    <property type="protein sequence ID" value="RNA41868.1"/>
    <property type="molecule type" value="Genomic_DNA"/>
</dbReference>
<evidence type="ECO:0000313" key="3">
    <source>
        <dbReference type="Proteomes" id="UP000276133"/>
    </source>
</evidence>
<keyword evidence="1" id="KW-0812">Transmembrane</keyword>
<feature type="non-terminal residue" evidence="2">
    <location>
        <position position="1"/>
    </location>
</feature>
<reference evidence="2 3" key="1">
    <citation type="journal article" date="2018" name="Sci. Rep.">
        <title>Genomic signatures of local adaptation to the degree of environmental predictability in rotifers.</title>
        <authorList>
            <person name="Franch-Gras L."/>
            <person name="Hahn C."/>
            <person name="Garcia-Roger E.M."/>
            <person name="Carmona M.J."/>
            <person name="Serra M."/>
            <person name="Gomez A."/>
        </authorList>
    </citation>
    <scope>NUCLEOTIDE SEQUENCE [LARGE SCALE GENOMIC DNA]</scope>
    <source>
        <strain evidence="2">HYR1</strain>
    </source>
</reference>
<evidence type="ECO:0000313" key="2">
    <source>
        <dbReference type="EMBL" id="RNA41868.1"/>
    </source>
</evidence>
<name>A0A3M7T208_BRAPC</name>
<organism evidence="2 3">
    <name type="scientific">Brachionus plicatilis</name>
    <name type="common">Marine rotifer</name>
    <name type="synonym">Brachionus muelleri</name>
    <dbReference type="NCBI Taxonomy" id="10195"/>
    <lineage>
        <taxon>Eukaryota</taxon>
        <taxon>Metazoa</taxon>
        <taxon>Spiralia</taxon>
        <taxon>Gnathifera</taxon>
        <taxon>Rotifera</taxon>
        <taxon>Eurotatoria</taxon>
        <taxon>Monogononta</taxon>
        <taxon>Pseudotrocha</taxon>
        <taxon>Ploima</taxon>
        <taxon>Brachionidae</taxon>
        <taxon>Brachionus</taxon>
    </lineage>
</organism>
<accession>A0A3M7T208</accession>
<feature type="transmembrane region" description="Helical" evidence="1">
    <location>
        <begin position="38"/>
        <end position="59"/>
    </location>
</feature>
<sequence>YINYFLYHFCFIVILNRCPLKRITNSYLSPIVDSSFPLLFYIFIASSQTISSVSAFLALQNIRSQGKTASRLYNKKKGCFLNSHINATFSASYSTNGYET</sequence>
<evidence type="ECO:0000256" key="1">
    <source>
        <dbReference type="SAM" id="Phobius"/>
    </source>
</evidence>
<comment type="caution">
    <text evidence="2">The sequence shown here is derived from an EMBL/GenBank/DDBJ whole genome shotgun (WGS) entry which is preliminary data.</text>
</comment>
<keyword evidence="1" id="KW-0472">Membrane</keyword>
<keyword evidence="3" id="KW-1185">Reference proteome</keyword>
<gene>
    <name evidence="2" type="ORF">BpHYR1_031285</name>
</gene>
<dbReference type="Proteomes" id="UP000276133">
    <property type="component" value="Unassembled WGS sequence"/>
</dbReference>
<keyword evidence="1" id="KW-1133">Transmembrane helix</keyword>
<proteinExistence type="predicted"/>
<protein>
    <submittedName>
        <fullName evidence="2">Uncharacterized protein</fullName>
    </submittedName>
</protein>
<dbReference type="AlphaFoldDB" id="A0A3M7T208"/>